<evidence type="ECO:0000313" key="2">
    <source>
        <dbReference type="Proteomes" id="UP001151752"/>
    </source>
</evidence>
<accession>A0A9Q0VCN4</accession>
<name>A0A9Q0VCN4_9ROSI</name>
<reference evidence="1" key="2">
    <citation type="journal article" date="2023" name="Int. J. Mol. Sci.">
        <title>De Novo Assembly and Annotation of 11 Diverse Shrub Willow (Salix) Genomes Reveals Novel Gene Organization in Sex-Linked Regions.</title>
        <authorList>
            <person name="Hyden B."/>
            <person name="Feng K."/>
            <person name="Yates T.B."/>
            <person name="Jawdy S."/>
            <person name="Cereghino C."/>
            <person name="Smart L.B."/>
            <person name="Muchero W."/>
        </authorList>
    </citation>
    <scope>NUCLEOTIDE SEQUENCE</scope>
    <source>
        <tissue evidence="1">Shoot tip</tissue>
    </source>
</reference>
<sequence>MPGKKIVSFKKLAKKVKDISRNDQCKQSHRECLLRGHNFDDAVTTPTGFFAIYVGGGQGEVCGANKLSLPPTPQNVAGEVIRRVWFPAKKWACGSMQCLHISGGSQRC</sequence>
<dbReference type="AlphaFoldDB" id="A0A9Q0VCN4"/>
<proteinExistence type="predicted"/>
<evidence type="ECO:0000313" key="1">
    <source>
        <dbReference type="EMBL" id="KAJ6745953.1"/>
    </source>
</evidence>
<organism evidence="1 2">
    <name type="scientific">Salix koriyanagi</name>
    <dbReference type="NCBI Taxonomy" id="2511006"/>
    <lineage>
        <taxon>Eukaryota</taxon>
        <taxon>Viridiplantae</taxon>
        <taxon>Streptophyta</taxon>
        <taxon>Embryophyta</taxon>
        <taxon>Tracheophyta</taxon>
        <taxon>Spermatophyta</taxon>
        <taxon>Magnoliopsida</taxon>
        <taxon>eudicotyledons</taxon>
        <taxon>Gunneridae</taxon>
        <taxon>Pentapetalae</taxon>
        <taxon>rosids</taxon>
        <taxon>fabids</taxon>
        <taxon>Malpighiales</taxon>
        <taxon>Salicaceae</taxon>
        <taxon>Saliceae</taxon>
        <taxon>Salix</taxon>
    </lineage>
</organism>
<dbReference type="Proteomes" id="UP001151752">
    <property type="component" value="Chromosome 6"/>
</dbReference>
<keyword evidence="2" id="KW-1185">Reference proteome</keyword>
<dbReference type="EMBL" id="JAPFFM010000009">
    <property type="protein sequence ID" value="KAJ6745953.1"/>
    <property type="molecule type" value="Genomic_DNA"/>
</dbReference>
<reference evidence="1" key="1">
    <citation type="submission" date="2022-11" db="EMBL/GenBank/DDBJ databases">
        <authorList>
            <person name="Hyden B.L."/>
            <person name="Feng K."/>
            <person name="Yates T."/>
            <person name="Jawdy S."/>
            <person name="Smart L.B."/>
            <person name="Muchero W."/>
        </authorList>
    </citation>
    <scope>NUCLEOTIDE SEQUENCE</scope>
    <source>
        <tissue evidence="1">Shoot tip</tissue>
    </source>
</reference>
<comment type="caution">
    <text evidence="1">The sequence shown here is derived from an EMBL/GenBank/DDBJ whole genome shotgun (WGS) entry which is preliminary data.</text>
</comment>
<protein>
    <submittedName>
        <fullName evidence="1">Uncharacterized protein</fullName>
    </submittedName>
</protein>
<gene>
    <name evidence="1" type="ORF">OIU74_028591</name>
</gene>